<keyword evidence="2" id="KW-1185">Reference proteome</keyword>
<accession>A0ABM8BH81</accession>
<dbReference type="EMBL" id="AP026803">
    <property type="protein sequence ID" value="BDR60609.1"/>
    <property type="molecule type" value="Genomic_DNA"/>
</dbReference>
<reference evidence="1 2" key="1">
    <citation type="journal article" date="2023" name="Microbiol. Spectr.">
        <title>Symbiosis of Carpenter Bees with Uncharacterized Lactic Acid Bacteria Showing NAD Auxotrophy.</title>
        <authorList>
            <person name="Kawasaki S."/>
            <person name="Ozawa K."/>
            <person name="Mori T."/>
            <person name="Yamamoto A."/>
            <person name="Ito M."/>
            <person name="Ohkuma M."/>
            <person name="Sakamoto M."/>
            <person name="Matsutani M."/>
        </authorList>
    </citation>
    <scope>NUCLEOTIDE SEQUENCE [LARGE SCALE GENOMIC DNA]</scope>
    <source>
        <strain evidence="1 2">Kim32-2</strain>
    </source>
</reference>
<protein>
    <recommendedName>
        <fullName evidence="3">SMI1/KNR4 family protein</fullName>
    </recommendedName>
</protein>
<dbReference type="Proteomes" id="UP001321741">
    <property type="component" value="Chromosome"/>
</dbReference>
<gene>
    <name evidence="1" type="ORF">KIM322_08700</name>
</gene>
<name>A0ABM8BH81_9LACO</name>
<evidence type="ECO:0000313" key="2">
    <source>
        <dbReference type="Proteomes" id="UP001321741"/>
    </source>
</evidence>
<proteinExistence type="predicted"/>
<evidence type="ECO:0008006" key="3">
    <source>
        <dbReference type="Google" id="ProtNLM"/>
    </source>
</evidence>
<evidence type="ECO:0000313" key="1">
    <source>
        <dbReference type="EMBL" id="BDR60609.1"/>
    </source>
</evidence>
<dbReference type="RefSeq" id="WP_317636867.1">
    <property type="nucleotide sequence ID" value="NZ_AP026803.1"/>
</dbReference>
<sequence length="173" mass="19834">MSVKEALDKYKNSFDSLSQAFVEEYLSYGMTEEEAKSDIQQRILPGSVVDRIPTLDAGVYQAASLLLKERFLYAGSWQDIGETFISVNEMAELVDKPHFRDWVASMRDNWESSAPAMYPDSRLSLLSVMSQDEGDYTLAVWNNPAEPEIWRYSGQGEHKFKDLLAWFNWLNGN</sequence>
<organism evidence="1 2">
    <name type="scientific">Lactobacillus xylocopicola</name>
    <dbReference type="NCBI Taxonomy" id="2976676"/>
    <lineage>
        <taxon>Bacteria</taxon>
        <taxon>Bacillati</taxon>
        <taxon>Bacillota</taxon>
        <taxon>Bacilli</taxon>
        <taxon>Lactobacillales</taxon>
        <taxon>Lactobacillaceae</taxon>
        <taxon>Lactobacillus</taxon>
    </lineage>
</organism>